<dbReference type="InterPro" id="IPR000571">
    <property type="entry name" value="Znf_CCCH"/>
</dbReference>
<evidence type="ECO:0000256" key="4">
    <source>
        <dbReference type="PROSITE-ProRule" id="PRU00723"/>
    </source>
</evidence>
<dbReference type="EMBL" id="UZAJ01041608">
    <property type="protein sequence ID" value="VDP20380.1"/>
    <property type="molecule type" value="Genomic_DNA"/>
</dbReference>
<keyword evidence="1 4" id="KW-0479">Metal-binding</keyword>
<dbReference type="Gene3D" id="4.10.1000.10">
    <property type="entry name" value="Zinc finger, CCCH-type"/>
    <property type="match status" value="1"/>
</dbReference>
<gene>
    <name evidence="6" type="ORF">OFLC_LOCUS15098</name>
</gene>
<dbReference type="Proteomes" id="UP000267606">
    <property type="component" value="Unassembled WGS sequence"/>
</dbReference>
<feature type="domain" description="C3H1-type" evidence="5">
    <location>
        <begin position="54"/>
        <end position="88"/>
    </location>
</feature>
<accession>A0A183I5T6</accession>
<keyword evidence="7" id="KW-1185">Reference proteome</keyword>
<evidence type="ECO:0000313" key="7">
    <source>
        <dbReference type="Proteomes" id="UP000267606"/>
    </source>
</evidence>
<evidence type="ECO:0000256" key="1">
    <source>
        <dbReference type="ARBA" id="ARBA00022723"/>
    </source>
</evidence>
<dbReference type="STRING" id="387005.A0A183I5T6"/>
<name>A0A183I5T6_9BILA</name>
<organism evidence="8">
    <name type="scientific">Onchocerca flexuosa</name>
    <dbReference type="NCBI Taxonomy" id="387005"/>
    <lineage>
        <taxon>Eukaryota</taxon>
        <taxon>Metazoa</taxon>
        <taxon>Ecdysozoa</taxon>
        <taxon>Nematoda</taxon>
        <taxon>Chromadorea</taxon>
        <taxon>Rhabditida</taxon>
        <taxon>Spirurina</taxon>
        <taxon>Spiruromorpha</taxon>
        <taxon>Filarioidea</taxon>
        <taxon>Onchocercidae</taxon>
        <taxon>Onchocerca</taxon>
    </lineage>
</organism>
<evidence type="ECO:0000313" key="6">
    <source>
        <dbReference type="EMBL" id="VDP20380.1"/>
    </source>
</evidence>
<evidence type="ECO:0000259" key="5">
    <source>
        <dbReference type="PROSITE" id="PS50103"/>
    </source>
</evidence>
<sequence length="189" mass="21511">MAVVKLKAQKIPGNVNRKAQTAFTSATKNQVHAQKALNQRNQRQVSEKKINYDLYKTTLCRSWIDGIRCRLGERCLLNSNVRFAHGPHELRIARFVYPGSHRYDYEVRMNSSNTSSSSCRRNSKKWFATQHDASNGNSNVECASTNNSPEVTGKHISWWADTISDAYPFINRPSRNIQPDHNAAQSTNE</sequence>
<dbReference type="PROSITE" id="PS50103">
    <property type="entry name" value="ZF_C3H1"/>
    <property type="match status" value="1"/>
</dbReference>
<feature type="zinc finger region" description="C3H1-type" evidence="4">
    <location>
        <begin position="54"/>
        <end position="88"/>
    </location>
</feature>
<evidence type="ECO:0000313" key="8">
    <source>
        <dbReference type="WBParaSite" id="OFLC_0001510901-mRNA-1"/>
    </source>
</evidence>
<dbReference type="GO" id="GO:0008270">
    <property type="term" value="F:zinc ion binding"/>
    <property type="evidence" value="ECO:0007669"/>
    <property type="project" value="UniProtKB-KW"/>
</dbReference>
<proteinExistence type="predicted"/>
<keyword evidence="2 4" id="KW-0863">Zinc-finger</keyword>
<keyword evidence="3 4" id="KW-0862">Zinc</keyword>
<reference evidence="6 7" key="2">
    <citation type="submission" date="2018-11" db="EMBL/GenBank/DDBJ databases">
        <authorList>
            <consortium name="Pathogen Informatics"/>
        </authorList>
    </citation>
    <scope>NUCLEOTIDE SEQUENCE [LARGE SCALE GENOMIC DNA]</scope>
</reference>
<protein>
    <submittedName>
        <fullName evidence="8">C3H1-type domain-containing protein</fullName>
    </submittedName>
</protein>
<dbReference type="AlphaFoldDB" id="A0A183I5T6"/>
<dbReference type="WBParaSite" id="OFLC_0001510901-mRNA-1">
    <property type="protein sequence ID" value="OFLC_0001510901-mRNA-1"/>
    <property type="gene ID" value="OFLC_0001510901"/>
</dbReference>
<dbReference type="InterPro" id="IPR036855">
    <property type="entry name" value="Znf_CCCH_sf"/>
</dbReference>
<reference evidence="8" key="1">
    <citation type="submission" date="2016-06" db="UniProtKB">
        <authorList>
            <consortium name="WormBaseParasite"/>
        </authorList>
    </citation>
    <scope>IDENTIFICATION</scope>
</reference>
<evidence type="ECO:0000256" key="2">
    <source>
        <dbReference type="ARBA" id="ARBA00022771"/>
    </source>
</evidence>
<evidence type="ECO:0000256" key="3">
    <source>
        <dbReference type="ARBA" id="ARBA00022833"/>
    </source>
</evidence>
<dbReference type="SUPFAM" id="SSF90229">
    <property type="entry name" value="CCCH zinc finger"/>
    <property type="match status" value="1"/>
</dbReference>